<dbReference type="Gene3D" id="1.10.287.1770">
    <property type="match status" value="1"/>
</dbReference>
<dbReference type="InterPro" id="IPR030389">
    <property type="entry name" value="G_FEOB_dom"/>
</dbReference>
<dbReference type="AlphaFoldDB" id="A0A485M2J5"/>
<dbReference type="Pfam" id="PF17910">
    <property type="entry name" value="FeoB_Cyto"/>
    <property type="match status" value="1"/>
</dbReference>
<organism evidence="2">
    <name type="scientific">anaerobic digester metagenome</name>
    <dbReference type="NCBI Taxonomy" id="1263854"/>
    <lineage>
        <taxon>unclassified sequences</taxon>
        <taxon>metagenomes</taxon>
        <taxon>ecological metagenomes</taxon>
    </lineage>
</organism>
<dbReference type="SUPFAM" id="SSF52540">
    <property type="entry name" value="P-loop containing nucleoside triphosphate hydrolases"/>
    <property type="match status" value="1"/>
</dbReference>
<gene>
    <name evidence="2" type="ORF">SCFA_2760003</name>
</gene>
<dbReference type="GO" id="GO:0015093">
    <property type="term" value="F:ferrous iron transmembrane transporter activity"/>
    <property type="evidence" value="ECO:0007669"/>
    <property type="project" value="TreeGrafter"/>
</dbReference>
<dbReference type="Gene3D" id="3.40.50.300">
    <property type="entry name" value="P-loop containing nucleotide triphosphate hydrolases"/>
    <property type="match status" value="1"/>
</dbReference>
<name>A0A485M2J5_9ZZZZ</name>
<dbReference type="GO" id="GO:0005886">
    <property type="term" value="C:plasma membrane"/>
    <property type="evidence" value="ECO:0007669"/>
    <property type="project" value="TreeGrafter"/>
</dbReference>
<dbReference type="InterPro" id="IPR027417">
    <property type="entry name" value="P-loop_NTPase"/>
</dbReference>
<dbReference type="PANTHER" id="PTHR43185:SF1">
    <property type="entry name" value="FE(2+) TRANSPORTER FEOB"/>
    <property type="match status" value="1"/>
</dbReference>
<protein>
    <submittedName>
        <fullName evidence="2">GTP-binding protein, HSR1-related</fullName>
    </submittedName>
</protein>
<dbReference type="GO" id="GO:0005525">
    <property type="term" value="F:GTP binding"/>
    <property type="evidence" value="ECO:0007669"/>
    <property type="project" value="InterPro"/>
</dbReference>
<dbReference type="InterPro" id="IPR050860">
    <property type="entry name" value="FeoB_GTPase"/>
</dbReference>
<dbReference type="PANTHER" id="PTHR43185">
    <property type="entry name" value="FERROUS IRON TRANSPORT PROTEIN B"/>
    <property type="match status" value="1"/>
</dbReference>
<dbReference type="FunFam" id="3.40.50.300:FF:000969">
    <property type="entry name" value="Ferrous iron transporter B"/>
    <property type="match status" value="1"/>
</dbReference>
<dbReference type="PROSITE" id="PS51711">
    <property type="entry name" value="G_FEOB"/>
    <property type="match status" value="1"/>
</dbReference>
<proteinExistence type="predicted"/>
<feature type="domain" description="FeoB-type G" evidence="1">
    <location>
        <begin position="25"/>
        <end position="187"/>
    </location>
</feature>
<dbReference type="CDD" id="cd01879">
    <property type="entry name" value="FeoB"/>
    <property type="match status" value="1"/>
</dbReference>
<evidence type="ECO:0000313" key="2">
    <source>
        <dbReference type="EMBL" id="VFU14926.1"/>
    </source>
</evidence>
<accession>A0A485M2J5</accession>
<reference evidence="2" key="1">
    <citation type="submission" date="2019-03" db="EMBL/GenBank/DDBJ databases">
        <authorList>
            <person name="Hao L."/>
        </authorList>
    </citation>
    <scope>NUCLEOTIDE SEQUENCE</scope>
</reference>
<dbReference type="EMBL" id="CAADRN010000197">
    <property type="protein sequence ID" value="VFU14926.1"/>
    <property type="molecule type" value="Genomic_DNA"/>
</dbReference>
<dbReference type="InterPro" id="IPR041069">
    <property type="entry name" value="FeoB_Cyto"/>
</dbReference>
<dbReference type="Pfam" id="PF02421">
    <property type="entry name" value="FeoB_N"/>
    <property type="match status" value="1"/>
</dbReference>
<evidence type="ECO:0000259" key="1">
    <source>
        <dbReference type="PROSITE" id="PS51711"/>
    </source>
</evidence>
<sequence>MALLNLACSKKSCRNRSVPQNQFLRLTVALAGNPNTGKSTVFNALTGLRQHTGNWPGKTVQRAEGNFYHRNKHFTLVDLPGTYSLFANSVDEQVARDYICFARPDVTVVVTDATCLERNLNLVLQVMEITPKVVVCLNLMDEAERKKICVDVELLSSELGVPVVATAARSGRCLDKLMDAIDDVASGRIKTSPRLVAYDSEIEQLVQKIELKISPLVPEGLNPRWVALRLLDGDRSIIDSLQRYLREGKNSSFHWGEERALCIR</sequence>